<dbReference type="InterPro" id="IPR020783">
    <property type="entry name" value="Ribosomal_uL11_C"/>
</dbReference>
<dbReference type="SUPFAM" id="SSF46906">
    <property type="entry name" value="Ribosomal protein L11, C-terminal domain"/>
    <property type="match status" value="1"/>
</dbReference>
<evidence type="ECO:0000256" key="2">
    <source>
        <dbReference type="ARBA" id="ARBA00022730"/>
    </source>
</evidence>
<dbReference type="PROSITE" id="PS00359">
    <property type="entry name" value="RIBOSOMAL_L11"/>
    <property type="match status" value="1"/>
</dbReference>
<evidence type="ECO:0000256" key="4">
    <source>
        <dbReference type="ARBA" id="ARBA00022980"/>
    </source>
</evidence>
<keyword evidence="7" id="KW-0175">Coiled coil</keyword>
<comment type="caution">
    <text evidence="10">The sequence shown here is derived from an EMBL/GenBank/DDBJ whole genome shotgun (WGS) entry which is preliminary data.</text>
</comment>
<dbReference type="InterPro" id="IPR000911">
    <property type="entry name" value="Ribosomal_uL11"/>
</dbReference>
<keyword evidence="3" id="KW-0694">RNA-binding</keyword>
<evidence type="ECO:0000313" key="10">
    <source>
        <dbReference type="EMBL" id="HIH21131.1"/>
    </source>
</evidence>
<gene>
    <name evidence="10" type="ORF">HA222_00510</name>
</gene>
<dbReference type="Gene3D" id="1.10.10.250">
    <property type="entry name" value="Ribosomal protein L11, C-terminal domain"/>
    <property type="match status" value="1"/>
</dbReference>
<dbReference type="GO" id="GO:0006412">
    <property type="term" value="P:translation"/>
    <property type="evidence" value="ECO:0007669"/>
    <property type="project" value="InterPro"/>
</dbReference>
<dbReference type="Pfam" id="PF00298">
    <property type="entry name" value="Ribosomal_L11"/>
    <property type="match status" value="1"/>
</dbReference>
<evidence type="ECO:0000256" key="3">
    <source>
        <dbReference type="ARBA" id="ARBA00022884"/>
    </source>
</evidence>
<dbReference type="CDD" id="cd00349">
    <property type="entry name" value="Ribosomal_L11"/>
    <property type="match status" value="1"/>
</dbReference>
<evidence type="ECO:0000259" key="9">
    <source>
        <dbReference type="Pfam" id="PF03946"/>
    </source>
</evidence>
<organism evidence="10 11">
    <name type="scientific">Candidatus Iainarchaeum sp</name>
    <dbReference type="NCBI Taxonomy" id="3101447"/>
    <lineage>
        <taxon>Archaea</taxon>
        <taxon>Candidatus Iainarchaeota</taxon>
        <taxon>Candidatus Iainarchaeia</taxon>
        <taxon>Candidatus Iainarchaeales</taxon>
        <taxon>Candidatus Iainarchaeaceae</taxon>
        <taxon>Candidatus Iainarchaeum</taxon>
    </lineage>
</organism>
<comment type="similarity">
    <text evidence="1 6">Belongs to the universal ribosomal protein uL11 family.</text>
</comment>
<dbReference type="GO" id="GO:0015934">
    <property type="term" value="C:large ribosomal subunit"/>
    <property type="evidence" value="ECO:0007669"/>
    <property type="project" value="TreeGrafter"/>
</dbReference>
<evidence type="ECO:0000256" key="7">
    <source>
        <dbReference type="SAM" id="Coils"/>
    </source>
</evidence>
<dbReference type="GO" id="GO:0070180">
    <property type="term" value="F:large ribosomal subunit rRNA binding"/>
    <property type="evidence" value="ECO:0007669"/>
    <property type="project" value="TreeGrafter"/>
</dbReference>
<dbReference type="Pfam" id="PF03946">
    <property type="entry name" value="Ribosomal_L11_N"/>
    <property type="match status" value="1"/>
</dbReference>
<dbReference type="AlphaFoldDB" id="A0A7J4JTL0"/>
<dbReference type="HAMAP" id="MF_00736">
    <property type="entry name" value="Ribosomal_uL11"/>
    <property type="match status" value="1"/>
</dbReference>
<evidence type="ECO:0000256" key="6">
    <source>
        <dbReference type="RuleBase" id="RU003978"/>
    </source>
</evidence>
<dbReference type="GO" id="GO:0003735">
    <property type="term" value="F:structural constituent of ribosome"/>
    <property type="evidence" value="ECO:0007669"/>
    <property type="project" value="InterPro"/>
</dbReference>
<dbReference type="InterPro" id="IPR036769">
    <property type="entry name" value="Ribosomal_uL11_C_sf"/>
</dbReference>
<evidence type="ECO:0000256" key="5">
    <source>
        <dbReference type="ARBA" id="ARBA00023274"/>
    </source>
</evidence>
<dbReference type="PANTHER" id="PTHR11661:SF1">
    <property type="entry name" value="LARGE RIBOSOMAL SUBUNIT PROTEIN UL11M"/>
    <property type="match status" value="1"/>
</dbReference>
<protein>
    <submittedName>
        <fullName evidence="10">50S ribosomal protein L11</fullName>
    </submittedName>
</protein>
<dbReference type="SUPFAM" id="SSF54747">
    <property type="entry name" value="Ribosomal L11/L12e N-terminal domain"/>
    <property type="match status" value="1"/>
</dbReference>
<dbReference type="EMBL" id="DUFW01000004">
    <property type="protein sequence ID" value="HIH21131.1"/>
    <property type="molecule type" value="Genomic_DNA"/>
</dbReference>
<evidence type="ECO:0000313" key="11">
    <source>
        <dbReference type="Proteomes" id="UP000590964"/>
    </source>
</evidence>
<name>A0A7J4JTL0_9ARCH</name>
<dbReference type="InterPro" id="IPR036796">
    <property type="entry name" value="Ribosomal_uL11_N_sf"/>
</dbReference>
<keyword evidence="4 6" id="KW-0689">Ribosomal protein</keyword>
<feature type="non-terminal residue" evidence="10">
    <location>
        <position position="192"/>
    </location>
</feature>
<dbReference type="Gene3D" id="3.30.1550.10">
    <property type="entry name" value="Ribosomal protein L11/L12, N-terminal domain"/>
    <property type="match status" value="1"/>
</dbReference>
<feature type="coiled-coil region" evidence="7">
    <location>
        <begin position="156"/>
        <end position="190"/>
    </location>
</feature>
<feature type="domain" description="Large ribosomal subunit protein uL11 C-terminal" evidence="8">
    <location>
        <begin position="70"/>
        <end position="137"/>
    </location>
</feature>
<sequence>MADQIVKVMVEGGKATAAPPLGPALGPLGVNIGQVIGEINKKTNSFAGMQVPVKVIVNSSSKEFNIEVGTPPTSALLKKESGIEKGSGNPKTDKVADVLIEQIIKIAKMKEDRLFGKDLKAKVKEIIGTCNSMGILVEGKPAVEAIKEVNAGKYDKEIREEKTELSAEELKQLEEEKKHLAEEMEKRRAEFE</sequence>
<keyword evidence="2" id="KW-0699">rRNA-binding</keyword>
<proteinExistence type="inferred from homology"/>
<dbReference type="NCBIfam" id="NF002232">
    <property type="entry name" value="PRK01143.1"/>
    <property type="match status" value="1"/>
</dbReference>
<reference evidence="11" key="1">
    <citation type="journal article" date="2020" name="bioRxiv">
        <title>A rank-normalized archaeal taxonomy based on genome phylogeny resolves widespread incomplete and uneven classifications.</title>
        <authorList>
            <person name="Rinke C."/>
            <person name="Chuvochina M."/>
            <person name="Mussig A.J."/>
            <person name="Chaumeil P.-A."/>
            <person name="Waite D.W."/>
            <person name="Whitman W.B."/>
            <person name="Parks D.H."/>
            <person name="Hugenholtz P."/>
        </authorList>
    </citation>
    <scope>NUCLEOTIDE SEQUENCE [LARGE SCALE GENOMIC DNA]</scope>
</reference>
<evidence type="ECO:0000256" key="1">
    <source>
        <dbReference type="ARBA" id="ARBA00010537"/>
    </source>
</evidence>
<dbReference type="SMART" id="SM00649">
    <property type="entry name" value="RL11"/>
    <property type="match status" value="1"/>
</dbReference>
<dbReference type="InterPro" id="IPR020784">
    <property type="entry name" value="Ribosomal_uL11_N"/>
</dbReference>
<evidence type="ECO:0000259" key="8">
    <source>
        <dbReference type="Pfam" id="PF00298"/>
    </source>
</evidence>
<feature type="domain" description="Large ribosomal subunit protein uL11 N-terminal" evidence="9">
    <location>
        <begin position="6"/>
        <end position="59"/>
    </location>
</feature>
<dbReference type="PANTHER" id="PTHR11661">
    <property type="entry name" value="60S RIBOSOMAL PROTEIN L12"/>
    <property type="match status" value="1"/>
</dbReference>
<accession>A0A7J4JTL0</accession>
<keyword evidence="5 6" id="KW-0687">Ribonucleoprotein</keyword>
<dbReference type="InterPro" id="IPR020785">
    <property type="entry name" value="Ribosomal_uL11_CS"/>
</dbReference>
<dbReference type="Proteomes" id="UP000590964">
    <property type="component" value="Unassembled WGS sequence"/>
</dbReference>